<organism evidence="1 2">
    <name type="scientific">Kitasatospora cheerisanensis KCTC 2395</name>
    <dbReference type="NCBI Taxonomy" id="1348663"/>
    <lineage>
        <taxon>Bacteria</taxon>
        <taxon>Bacillati</taxon>
        <taxon>Actinomycetota</taxon>
        <taxon>Actinomycetes</taxon>
        <taxon>Kitasatosporales</taxon>
        <taxon>Streptomycetaceae</taxon>
        <taxon>Kitasatospora</taxon>
    </lineage>
</organism>
<reference evidence="1 2" key="1">
    <citation type="submission" date="2014-05" db="EMBL/GenBank/DDBJ databases">
        <title>Draft Genome Sequence of Kitasatospora cheerisanensis KCTC 2395.</title>
        <authorList>
            <person name="Nam D.H."/>
        </authorList>
    </citation>
    <scope>NUCLEOTIDE SEQUENCE [LARGE SCALE GENOMIC DNA]</scope>
    <source>
        <strain evidence="1 2">KCTC 2395</strain>
    </source>
</reference>
<dbReference type="Proteomes" id="UP000027178">
    <property type="component" value="Unassembled WGS sequence"/>
</dbReference>
<proteinExistence type="predicted"/>
<evidence type="ECO:0000313" key="1">
    <source>
        <dbReference type="EMBL" id="KDN87473.1"/>
    </source>
</evidence>
<evidence type="ECO:0000313" key="2">
    <source>
        <dbReference type="Proteomes" id="UP000027178"/>
    </source>
</evidence>
<keyword evidence="2" id="KW-1185">Reference proteome</keyword>
<dbReference type="EMBL" id="JNBY01000035">
    <property type="protein sequence ID" value="KDN87473.1"/>
    <property type="molecule type" value="Genomic_DNA"/>
</dbReference>
<sequence length="66" mass="7288">MTDIFDQELREQLVRARRAEQQAAAAGDEDGVQAFAGRVAELLRIADRHGIDLAPDAADELPDQDR</sequence>
<dbReference type="HOGENOM" id="CLU_2973437_0_0_11"/>
<dbReference type="eggNOG" id="ENOG50320CF">
    <property type="taxonomic scope" value="Bacteria"/>
</dbReference>
<accession>A0A066Z108</accession>
<gene>
    <name evidence="1" type="ORF">KCH_08450</name>
</gene>
<dbReference type="PATRIC" id="fig|1348663.4.peg.804"/>
<name>A0A066Z108_9ACTN</name>
<dbReference type="AlphaFoldDB" id="A0A066Z108"/>
<protein>
    <submittedName>
        <fullName evidence="1">Uncharacterized protein</fullName>
    </submittedName>
</protein>
<dbReference type="RefSeq" id="WP_035859023.1">
    <property type="nucleotide sequence ID" value="NZ_KK853997.1"/>
</dbReference>
<comment type="caution">
    <text evidence="1">The sequence shown here is derived from an EMBL/GenBank/DDBJ whole genome shotgun (WGS) entry which is preliminary data.</text>
</comment>